<keyword evidence="1" id="KW-0472">Membrane</keyword>
<dbReference type="InterPro" id="IPR013694">
    <property type="entry name" value="VIT"/>
</dbReference>
<dbReference type="EMBL" id="JAGHKO010000001">
    <property type="protein sequence ID" value="MBO9199108.1"/>
    <property type="molecule type" value="Genomic_DNA"/>
</dbReference>
<keyword evidence="4" id="KW-1185">Reference proteome</keyword>
<feature type="transmembrane region" description="Helical" evidence="1">
    <location>
        <begin position="40"/>
        <end position="58"/>
    </location>
</feature>
<keyword evidence="1" id="KW-1133">Transmembrane helix</keyword>
<feature type="transmembrane region" description="Helical" evidence="1">
    <location>
        <begin position="151"/>
        <end position="179"/>
    </location>
</feature>
<gene>
    <name evidence="3" type="ORF">J7I42_02460</name>
</gene>
<comment type="caution">
    <text evidence="3">The sequence shown here is derived from an EMBL/GenBank/DDBJ whole genome shotgun (WGS) entry which is preliminary data.</text>
</comment>
<feature type="transmembrane region" description="Helical" evidence="1">
    <location>
        <begin position="125"/>
        <end position="145"/>
    </location>
</feature>
<organism evidence="3 4">
    <name type="scientific">Niastella soli</name>
    <dbReference type="NCBI Taxonomy" id="2821487"/>
    <lineage>
        <taxon>Bacteria</taxon>
        <taxon>Pseudomonadati</taxon>
        <taxon>Bacteroidota</taxon>
        <taxon>Chitinophagia</taxon>
        <taxon>Chitinophagales</taxon>
        <taxon>Chitinophagaceae</taxon>
        <taxon>Niastella</taxon>
    </lineage>
</organism>
<sequence length="834" mass="94537">MSLYPTKTKDGLFITGLVLIPISLFFLCIPAMTIMQQDTLGLFVCNFTITVAYFVLLLSSNRLKKGREGLMPLFLFLILLLISAYSLNREMVVFENTVTWFAVLQIILCINYIAFAYFKHISQWLQLVMVFLLGVSLITFLYIAIYLFPLYVFSLIASFVLGISIHAFVGLLFVIYTIVLVKRAVAGSRILLYALYGGIGVTIVTVVAFVLSWGIITKNINTTYRHATVHENEGWPAWVSLAQHVPQNGLTEKVLKAGLVYSSFSKTDGFFWRVPTKNFGEERKHDPLVVIATLFAGEINLNEENRIKLLESMFDSRHQAQERLWNGDDLITEYINTAVRIWPQFGLAYTEKTLTVSNMKPESSWRNQEEAIYTFHLPEGAVVTALSLWVEGKEAKSILTTKQKADSAYKEIVGVQRRDPSVLHWQEGNTVSVRVFPVLAGESRKFKVGITAPLTRANGKMKYENIYFNGPSVAYAKEAVSLQFQQSPKDFEALAAFTSKNQLTYTRSGSYDASWAIELADQPLSNEVFCFDGKQYALRPYQKQFEAASFETVYLDINKSWTKDEFNSVFDAIKGKKVFVFNNELVQVTNENKDEIFDELHGFQFSLFPVYLIENAGTSLLVSKSNEASPNLNDLAESKFLEKVKESMKDSRKLKIFNLGNTLSPYLKTLKEYRAFQYDHGTVTDLQQKIAKREFVKDIENDKLLVIDNAELAIVEDECNQPATAPDHLLRLFAYNHIMQKMGARFSNTTNDTDELVAEAQKAYVVSPVSSLVVLETQNDYEKFDIKDSQNSLKNASLNSKGAVPEPHEWALIAIACLTLVYIKYYPAKKKMLS</sequence>
<dbReference type="Proteomes" id="UP000677244">
    <property type="component" value="Unassembled WGS sequence"/>
</dbReference>
<feature type="transmembrane region" description="Helical" evidence="1">
    <location>
        <begin position="99"/>
        <end position="118"/>
    </location>
</feature>
<feature type="transmembrane region" description="Helical" evidence="1">
    <location>
        <begin position="12"/>
        <end position="34"/>
    </location>
</feature>
<dbReference type="RefSeq" id="WP_209137184.1">
    <property type="nucleotide sequence ID" value="NZ_JAGHKO010000001.1"/>
</dbReference>
<dbReference type="PROSITE" id="PS51468">
    <property type="entry name" value="VIT"/>
    <property type="match status" value="1"/>
</dbReference>
<proteinExistence type="predicted"/>
<name>A0ABS3YMR1_9BACT</name>
<accession>A0ABS3YMR1</accession>
<keyword evidence="1" id="KW-0812">Transmembrane</keyword>
<dbReference type="Pfam" id="PF08487">
    <property type="entry name" value="VIT"/>
    <property type="match status" value="1"/>
</dbReference>
<protein>
    <submittedName>
        <fullName evidence="3">XrtN system VIT domain-containing protein</fullName>
    </submittedName>
</protein>
<feature type="transmembrane region" description="Helical" evidence="1">
    <location>
        <begin position="70"/>
        <end position="87"/>
    </location>
</feature>
<reference evidence="3 4" key="1">
    <citation type="submission" date="2021-03" db="EMBL/GenBank/DDBJ databases">
        <title>Assistant Professor.</title>
        <authorList>
            <person name="Huq M.A."/>
        </authorList>
    </citation>
    <scope>NUCLEOTIDE SEQUENCE [LARGE SCALE GENOMIC DNA]</scope>
    <source>
        <strain evidence="3 4">MAH-29</strain>
    </source>
</reference>
<evidence type="ECO:0000313" key="3">
    <source>
        <dbReference type="EMBL" id="MBO9199108.1"/>
    </source>
</evidence>
<feature type="transmembrane region" description="Helical" evidence="1">
    <location>
        <begin position="191"/>
        <end position="216"/>
    </location>
</feature>
<feature type="domain" description="VIT" evidence="2">
    <location>
        <begin position="318"/>
        <end position="452"/>
    </location>
</feature>
<dbReference type="InterPro" id="IPR031005">
    <property type="entry name" value="Sorted_by_XrtN"/>
</dbReference>
<evidence type="ECO:0000313" key="4">
    <source>
        <dbReference type="Proteomes" id="UP000677244"/>
    </source>
</evidence>
<evidence type="ECO:0000256" key="1">
    <source>
        <dbReference type="SAM" id="Phobius"/>
    </source>
</evidence>
<dbReference type="NCBIfam" id="TIGR04477">
    <property type="entry name" value="sorted_by_XrtN"/>
    <property type="match status" value="1"/>
</dbReference>
<evidence type="ECO:0000259" key="2">
    <source>
        <dbReference type="PROSITE" id="PS51468"/>
    </source>
</evidence>